<dbReference type="InterPro" id="IPR000868">
    <property type="entry name" value="Isochorismatase-like_dom"/>
</dbReference>
<feature type="domain" description="Isochorismatase-like" evidence="3">
    <location>
        <begin position="24"/>
        <end position="195"/>
    </location>
</feature>
<keyword evidence="5" id="KW-1185">Reference proteome</keyword>
<dbReference type="Pfam" id="PF00857">
    <property type="entry name" value="Isochorismatase"/>
    <property type="match status" value="1"/>
</dbReference>
<evidence type="ECO:0000256" key="1">
    <source>
        <dbReference type="ARBA" id="ARBA00006336"/>
    </source>
</evidence>
<dbReference type="SUPFAM" id="SSF52499">
    <property type="entry name" value="Isochorismatase-like hydrolases"/>
    <property type="match status" value="1"/>
</dbReference>
<dbReference type="PANTHER" id="PTHR43540:SF15">
    <property type="entry name" value="BLR5631 PROTEIN"/>
    <property type="match status" value="1"/>
</dbReference>
<evidence type="ECO:0000259" key="3">
    <source>
        <dbReference type="Pfam" id="PF00857"/>
    </source>
</evidence>
<comment type="similarity">
    <text evidence="1">Belongs to the isochorismatase family.</text>
</comment>
<keyword evidence="2 4" id="KW-0378">Hydrolase</keyword>
<reference evidence="4 5" key="1">
    <citation type="submission" date="2016-07" db="EMBL/GenBank/DDBJ databases">
        <title>Pervasive Adenine N6-methylation of Active Genes in Fungi.</title>
        <authorList>
            <consortium name="DOE Joint Genome Institute"/>
            <person name="Mondo S.J."/>
            <person name="Dannebaum R.O."/>
            <person name="Kuo R.C."/>
            <person name="Labutti K."/>
            <person name="Haridas S."/>
            <person name="Kuo A."/>
            <person name="Salamov A."/>
            <person name="Ahrendt S.R."/>
            <person name="Lipzen A."/>
            <person name="Sullivan W."/>
            <person name="Andreopoulos W.B."/>
            <person name="Clum A."/>
            <person name="Lindquist E."/>
            <person name="Daum C."/>
            <person name="Ramamoorthy G.K."/>
            <person name="Gryganskyi A."/>
            <person name="Culley D."/>
            <person name="Magnuson J.K."/>
            <person name="James T.Y."/>
            <person name="O'Malley M.A."/>
            <person name="Stajich J.E."/>
            <person name="Spatafora J.W."/>
            <person name="Visel A."/>
            <person name="Grigoriev I.V."/>
        </authorList>
    </citation>
    <scope>NUCLEOTIDE SEQUENCE [LARGE SCALE GENOMIC DNA]</scope>
    <source>
        <strain evidence="4 5">CBS 931.73</strain>
    </source>
</reference>
<evidence type="ECO:0000256" key="2">
    <source>
        <dbReference type="ARBA" id="ARBA00022801"/>
    </source>
</evidence>
<dbReference type="Proteomes" id="UP000193498">
    <property type="component" value="Unassembled WGS sequence"/>
</dbReference>
<dbReference type="InterPro" id="IPR036380">
    <property type="entry name" value="Isochorismatase-like_sf"/>
</dbReference>
<comment type="caution">
    <text evidence="4">The sequence shown here is derived from an EMBL/GenBank/DDBJ whole genome shotgun (WGS) entry which is preliminary data.</text>
</comment>
<evidence type="ECO:0000313" key="5">
    <source>
        <dbReference type="Proteomes" id="UP000193498"/>
    </source>
</evidence>
<evidence type="ECO:0000313" key="4">
    <source>
        <dbReference type="EMBL" id="ORX93084.1"/>
    </source>
</evidence>
<name>A0A1Y1Y676_9FUNG</name>
<dbReference type="InterPro" id="IPR050272">
    <property type="entry name" value="Isochorismatase-like_hydrls"/>
</dbReference>
<dbReference type="Gene3D" id="3.40.50.850">
    <property type="entry name" value="Isochorismatase-like"/>
    <property type="match status" value="1"/>
</dbReference>
<protein>
    <submittedName>
        <fullName evidence="4">Isochorismatase hydrolase</fullName>
    </submittedName>
</protein>
<dbReference type="CDD" id="cd01014">
    <property type="entry name" value="nicotinamidase_related"/>
    <property type="match status" value="1"/>
</dbReference>
<dbReference type="PANTHER" id="PTHR43540">
    <property type="entry name" value="PEROXYUREIDOACRYLATE/UREIDOACRYLATE AMIDOHYDROLASE-RELATED"/>
    <property type="match status" value="1"/>
</dbReference>
<sequence length="205" mass="22452">MNPLALREIAGASTKPSPLEISKTALILIDVQNEYLSNGQVPIHQLESHSFPRIQRLVQKARSIHLPVIHVVHHLPGESAPIFNSQKWGSQIIEQVAPQNDEAVIVKHHVSAWKDTQLEETLQKKGIQNLILVGYGTHMCVNSAARDGAEKGYQVVVVGNACGARALKDGLGHEISAEEVHQASLASLWDYFAVIVAEPEDLVFV</sequence>
<accession>A0A1Y1Y676</accession>
<dbReference type="AlphaFoldDB" id="A0A1Y1Y676"/>
<proteinExistence type="inferred from homology"/>
<organism evidence="4 5">
    <name type="scientific">Basidiobolus meristosporus CBS 931.73</name>
    <dbReference type="NCBI Taxonomy" id="1314790"/>
    <lineage>
        <taxon>Eukaryota</taxon>
        <taxon>Fungi</taxon>
        <taxon>Fungi incertae sedis</taxon>
        <taxon>Zoopagomycota</taxon>
        <taxon>Entomophthoromycotina</taxon>
        <taxon>Basidiobolomycetes</taxon>
        <taxon>Basidiobolales</taxon>
        <taxon>Basidiobolaceae</taxon>
        <taxon>Basidiobolus</taxon>
    </lineage>
</organism>
<gene>
    <name evidence="4" type="ORF">K493DRAFT_316202</name>
</gene>
<dbReference type="InParanoid" id="A0A1Y1Y676"/>
<dbReference type="GO" id="GO:0016787">
    <property type="term" value="F:hydrolase activity"/>
    <property type="evidence" value="ECO:0007669"/>
    <property type="project" value="UniProtKB-KW"/>
</dbReference>
<dbReference type="OrthoDB" id="245563at2759"/>
<dbReference type="EMBL" id="MCFE01000248">
    <property type="protein sequence ID" value="ORX93084.1"/>
    <property type="molecule type" value="Genomic_DNA"/>
</dbReference>
<dbReference type="STRING" id="1314790.A0A1Y1Y676"/>